<evidence type="ECO:0000313" key="3">
    <source>
        <dbReference type="Proteomes" id="UP000487649"/>
    </source>
</evidence>
<dbReference type="EMBL" id="WMQE01000008">
    <property type="protein sequence ID" value="MTK20825.1"/>
    <property type="molecule type" value="Genomic_DNA"/>
</dbReference>
<organism evidence="2 3">
    <name type="scientific">Turicibacter sanguinis</name>
    <dbReference type="NCBI Taxonomy" id="154288"/>
    <lineage>
        <taxon>Bacteria</taxon>
        <taxon>Bacillati</taxon>
        <taxon>Bacillota</taxon>
        <taxon>Erysipelotrichia</taxon>
        <taxon>Erysipelotrichales</taxon>
        <taxon>Turicibacteraceae</taxon>
        <taxon>Turicibacter</taxon>
    </lineage>
</organism>
<dbReference type="NCBIfam" id="TIGR01633">
    <property type="entry name" value="phi3626_gp14_N"/>
    <property type="match status" value="1"/>
</dbReference>
<evidence type="ECO:0000259" key="1">
    <source>
        <dbReference type="Pfam" id="PF05709"/>
    </source>
</evidence>
<sequence length="228" mass="26104">MQWFSFNDKTSDEFDLIINKYPGIISPNRRMEKIEVIGRHGHLTHDYGSYESFTLDFELTLMDSSIEKIREIIRWLSGAGKLTLSREPDKYYLARIKNAIPFEQVFTNGFKTFKLTFECQPFAYEYGLSTIKCGSGITRVYNHTNISSLPILKIIGDGVQVIRVNEIEITLTLDGYMILDSELEVAHKGGANRNDKMIGGFPLFDIGFNEIELPEGVTCVITPNWKWI</sequence>
<dbReference type="InterPro" id="IPR008841">
    <property type="entry name" value="Siphovirus-type_tail_N"/>
</dbReference>
<dbReference type="Gene3D" id="2.40.30.200">
    <property type="match status" value="1"/>
</dbReference>
<reference evidence="2 3" key="1">
    <citation type="journal article" date="2019" name="Nat. Med.">
        <title>A library of human gut bacterial isolates paired with longitudinal multiomics data enables mechanistic microbiome research.</title>
        <authorList>
            <person name="Poyet M."/>
            <person name="Groussin M."/>
            <person name="Gibbons S.M."/>
            <person name="Avila-Pacheco J."/>
            <person name="Jiang X."/>
            <person name="Kearney S.M."/>
            <person name="Perrotta A.R."/>
            <person name="Berdy B."/>
            <person name="Zhao S."/>
            <person name="Lieberman T.D."/>
            <person name="Swanson P.K."/>
            <person name="Smith M."/>
            <person name="Roesemann S."/>
            <person name="Alexander J.E."/>
            <person name="Rich S.A."/>
            <person name="Livny J."/>
            <person name="Vlamakis H."/>
            <person name="Clish C."/>
            <person name="Bullock K."/>
            <person name="Deik A."/>
            <person name="Scott J."/>
            <person name="Pierce K.A."/>
            <person name="Xavier R.J."/>
            <person name="Alm E.J."/>
        </authorList>
    </citation>
    <scope>NUCLEOTIDE SEQUENCE [LARGE SCALE GENOMIC DNA]</scope>
    <source>
        <strain evidence="2 3">BIOML-A198</strain>
    </source>
</reference>
<comment type="caution">
    <text evidence="2">The sequence shown here is derived from an EMBL/GenBank/DDBJ whole genome shotgun (WGS) entry which is preliminary data.</text>
</comment>
<feature type="domain" description="Siphovirus-type tail component RIFT-related" evidence="1">
    <location>
        <begin position="18"/>
        <end position="119"/>
    </location>
</feature>
<dbReference type="InterPro" id="IPR006520">
    <property type="entry name" value="Dit_BPSPP_N"/>
</dbReference>
<dbReference type="AlphaFoldDB" id="A0A9X4XDV4"/>
<protein>
    <recommendedName>
        <fullName evidence="1">Siphovirus-type tail component RIFT-related domain-containing protein</fullName>
    </recommendedName>
</protein>
<evidence type="ECO:0000313" key="2">
    <source>
        <dbReference type="EMBL" id="MTK20825.1"/>
    </source>
</evidence>
<dbReference type="Proteomes" id="UP000487649">
    <property type="component" value="Unassembled WGS sequence"/>
</dbReference>
<proteinExistence type="predicted"/>
<name>A0A9X4XDV4_9FIRM</name>
<accession>A0A9X4XDV4</accession>
<gene>
    <name evidence="2" type="ORF">GMA92_05150</name>
</gene>
<dbReference type="Pfam" id="PF05709">
    <property type="entry name" value="Sipho_tail"/>
    <property type="match status" value="1"/>
</dbReference>